<dbReference type="Proteomes" id="UP000708208">
    <property type="component" value="Unassembled WGS sequence"/>
</dbReference>
<dbReference type="AlphaFoldDB" id="A0A8J2PXN1"/>
<dbReference type="OrthoDB" id="9615015at2759"/>
<evidence type="ECO:0000259" key="10">
    <source>
        <dbReference type="PROSITE" id="PS50262"/>
    </source>
</evidence>
<evidence type="ECO:0000256" key="1">
    <source>
        <dbReference type="ARBA" id="ARBA00004141"/>
    </source>
</evidence>
<dbReference type="Pfam" id="PF00001">
    <property type="entry name" value="7tm_1"/>
    <property type="match status" value="1"/>
</dbReference>
<comment type="subcellular location">
    <subcellularLocation>
        <location evidence="1">Membrane</location>
        <topology evidence="1">Multi-pass membrane protein</topology>
    </subcellularLocation>
</comment>
<keyword evidence="3 9" id="KW-0812">Transmembrane</keyword>
<keyword evidence="6 9" id="KW-0472">Membrane</keyword>
<comment type="caution">
    <text evidence="11">The sequence shown here is derived from an EMBL/GenBank/DDBJ whole genome shotgun (WGS) entry which is preliminary data.</text>
</comment>
<evidence type="ECO:0000313" key="12">
    <source>
        <dbReference type="Proteomes" id="UP000708208"/>
    </source>
</evidence>
<keyword evidence="12" id="KW-1185">Reference proteome</keyword>
<keyword evidence="5" id="KW-0297">G-protein coupled receptor</keyword>
<name>A0A8J2PXN1_9HEXA</name>
<comment type="similarity">
    <text evidence="2">Belongs to the G-protein coupled receptor 1 family.</text>
</comment>
<feature type="transmembrane region" description="Helical" evidence="9">
    <location>
        <begin position="91"/>
        <end position="113"/>
    </location>
</feature>
<dbReference type="InterPro" id="IPR000276">
    <property type="entry name" value="GPCR_Rhodpsn"/>
</dbReference>
<organism evidence="11 12">
    <name type="scientific">Allacma fusca</name>
    <dbReference type="NCBI Taxonomy" id="39272"/>
    <lineage>
        <taxon>Eukaryota</taxon>
        <taxon>Metazoa</taxon>
        <taxon>Ecdysozoa</taxon>
        <taxon>Arthropoda</taxon>
        <taxon>Hexapoda</taxon>
        <taxon>Collembola</taxon>
        <taxon>Symphypleona</taxon>
        <taxon>Sminthuridae</taxon>
        <taxon>Allacma</taxon>
    </lineage>
</organism>
<accession>A0A8J2PXN1</accession>
<gene>
    <name evidence="11" type="ORF">AFUS01_LOCUS41731</name>
</gene>
<dbReference type="PROSITE" id="PS50262">
    <property type="entry name" value="G_PROTEIN_RECEP_F1_2"/>
    <property type="match status" value="1"/>
</dbReference>
<evidence type="ECO:0000256" key="8">
    <source>
        <dbReference type="ARBA" id="ARBA00023224"/>
    </source>
</evidence>
<dbReference type="SUPFAM" id="SSF81321">
    <property type="entry name" value="Family A G protein-coupled receptor-like"/>
    <property type="match status" value="1"/>
</dbReference>
<keyword evidence="4 9" id="KW-1133">Transmembrane helix</keyword>
<evidence type="ECO:0000256" key="7">
    <source>
        <dbReference type="ARBA" id="ARBA00023170"/>
    </source>
</evidence>
<feature type="domain" description="G-protein coupled receptors family 1 profile" evidence="10">
    <location>
        <begin position="67"/>
        <end position="255"/>
    </location>
</feature>
<feature type="transmembrane region" description="Helical" evidence="9">
    <location>
        <begin position="227"/>
        <end position="249"/>
    </location>
</feature>
<evidence type="ECO:0000313" key="11">
    <source>
        <dbReference type="EMBL" id="CAG7832017.1"/>
    </source>
</evidence>
<evidence type="ECO:0000256" key="6">
    <source>
        <dbReference type="ARBA" id="ARBA00023136"/>
    </source>
</evidence>
<dbReference type="InterPro" id="IPR017452">
    <property type="entry name" value="GPCR_Rhodpsn_7TM"/>
</dbReference>
<dbReference type="GO" id="GO:0016020">
    <property type="term" value="C:membrane"/>
    <property type="evidence" value="ECO:0007669"/>
    <property type="project" value="UniProtKB-SubCell"/>
</dbReference>
<sequence>MSPLKTGTTNIRALRHALRTLAVTKMENKSIIYFEDSLEEEYIFADPGLQAVLIVLYTIVFFFCFFGNLTIVLVISLHWKMRGYTKFCMGNLAFANLCVGTFCVYQDLFMYLIDSWVFGDFLCKMYHFTNNLAHTASILILVVIAVERYLVILHPFRCRRGFTTRRLRLVILGVWILSALLCSPRLYYGKTVTNLLPGMKDERMRYEVICTLQLSIYDSSTATMTQFVLLFLLPLIIISILYTKIGVFLRQRETSFFVRAQTLTEGDSSGERTHLQKRESTRNFMFEKTTSLSRKVSFTERLIHRERMRFPEKTESCSLSVHARGCTCRPTCCLLSPSKKVNPCRKDSFGRGVLNREESTSSASSSSVVHSQLQRNSSARGAMSLANLHKGVVRMLGDSDSVCRCDLVILGKINYFLGGFILSQLRC</sequence>
<proteinExistence type="inferred from homology"/>
<protein>
    <recommendedName>
        <fullName evidence="10">G-protein coupled receptors family 1 profile domain-containing protein</fullName>
    </recommendedName>
</protein>
<feature type="transmembrane region" description="Helical" evidence="9">
    <location>
        <begin position="167"/>
        <end position="188"/>
    </location>
</feature>
<evidence type="ECO:0000256" key="2">
    <source>
        <dbReference type="ARBA" id="ARBA00010663"/>
    </source>
</evidence>
<evidence type="ECO:0000256" key="4">
    <source>
        <dbReference type="ARBA" id="ARBA00022989"/>
    </source>
</evidence>
<dbReference type="EMBL" id="CAJVCH010563112">
    <property type="protein sequence ID" value="CAG7832017.1"/>
    <property type="molecule type" value="Genomic_DNA"/>
</dbReference>
<evidence type="ECO:0000256" key="9">
    <source>
        <dbReference type="SAM" id="Phobius"/>
    </source>
</evidence>
<dbReference type="PROSITE" id="PS00237">
    <property type="entry name" value="G_PROTEIN_RECEP_F1_1"/>
    <property type="match status" value="1"/>
</dbReference>
<keyword evidence="8" id="KW-0807">Transducer</keyword>
<evidence type="ECO:0000256" key="3">
    <source>
        <dbReference type="ARBA" id="ARBA00022692"/>
    </source>
</evidence>
<feature type="transmembrane region" description="Helical" evidence="9">
    <location>
        <begin position="54"/>
        <end position="79"/>
    </location>
</feature>
<reference evidence="11" key="1">
    <citation type="submission" date="2021-06" db="EMBL/GenBank/DDBJ databases">
        <authorList>
            <person name="Hodson N. C."/>
            <person name="Mongue J. A."/>
            <person name="Jaron S. K."/>
        </authorList>
    </citation>
    <scope>NUCLEOTIDE SEQUENCE</scope>
</reference>
<dbReference type="GO" id="GO:0004930">
    <property type="term" value="F:G protein-coupled receptor activity"/>
    <property type="evidence" value="ECO:0007669"/>
    <property type="project" value="UniProtKB-KW"/>
</dbReference>
<feature type="transmembrane region" description="Helical" evidence="9">
    <location>
        <begin position="125"/>
        <end position="146"/>
    </location>
</feature>
<dbReference type="PANTHER" id="PTHR24238">
    <property type="entry name" value="G-PROTEIN COUPLED RECEPTOR"/>
    <property type="match status" value="1"/>
</dbReference>
<keyword evidence="7" id="KW-0675">Receptor</keyword>
<evidence type="ECO:0000256" key="5">
    <source>
        <dbReference type="ARBA" id="ARBA00023040"/>
    </source>
</evidence>